<evidence type="ECO:0000256" key="2">
    <source>
        <dbReference type="ARBA" id="ARBA00022741"/>
    </source>
</evidence>
<protein>
    <recommendedName>
        <fullName evidence="4">Corrinoid adenosyltransferase</fullName>
        <ecNumber evidence="4">2.5.1.17</ecNumber>
    </recommendedName>
    <alternativeName>
        <fullName evidence="4">Cob(II)alamin adenosyltransferase</fullName>
    </alternativeName>
    <alternativeName>
        <fullName evidence="4">Cob(II)yrinic acid a,c-diamide adenosyltransferase</fullName>
    </alternativeName>
    <alternativeName>
        <fullName evidence="4">Cobinamide/cobalamin adenosyltransferase</fullName>
    </alternativeName>
</protein>
<feature type="coiled-coil region" evidence="5">
    <location>
        <begin position="71"/>
        <end position="98"/>
    </location>
</feature>
<name>A0A1F7HF09_9BACT</name>
<accession>A0A1F7HF09</accession>
<dbReference type="Gene3D" id="1.20.1200.10">
    <property type="entry name" value="Cobalamin adenosyltransferase-like"/>
    <property type="match status" value="1"/>
</dbReference>
<dbReference type="EMBL" id="MFZV01000056">
    <property type="protein sequence ID" value="OGK29850.1"/>
    <property type="molecule type" value="Genomic_DNA"/>
</dbReference>
<dbReference type="AlphaFoldDB" id="A0A1F7HF09"/>
<dbReference type="PANTHER" id="PTHR12213">
    <property type="entry name" value="CORRINOID ADENOSYLTRANSFERASE"/>
    <property type="match status" value="1"/>
</dbReference>
<gene>
    <name evidence="7" type="ORF">A3F29_00195</name>
</gene>
<comment type="similarity">
    <text evidence="4">Belongs to the Cob(I)alamin adenosyltransferase family.</text>
</comment>
<organism evidence="7 8">
    <name type="scientific">Candidatus Roizmanbacteria bacterium RIFCSPHIGHO2_12_FULL_33_9</name>
    <dbReference type="NCBI Taxonomy" id="1802045"/>
    <lineage>
        <taxon>Bacteria</taxon>
        <taxon>Candidatus Roizmaniibacteriota</taxon>
    </lineage>
</organism>
<keyword evidence="2 4" id="KW-0547">Nucleotide-binding</keyword>
<dbReference type="InterPro" id="IPR016030">
    <property type="entry name" value="CblAdoTrfase-like"/>
</dbReference>
<dbReference type="PANTHER" id="PTHR12213:SF0">
    <property type="entry name" value="CORRINOID ADENOSYLTRANSFERASE MMAB"/>
    <property type="match status" value="1"/>
</dbReference>
<evidence type="ECO:0000256" key="5">
    <source>
        <dbReference type="SAM" id="Coils"/>
    </source>
</evidence>
<evidence type="ECO:0000259" key="6">
    <source>
        <dbReference type="Pfam" id="PF01923"/>
    </source>
</evidence>
<dbReference type="Pfam" id="PF01923">
    <property type="entry name" value="Cob_adeno_trans"/>
    <property type="match status" value="1"/>
</dbReference>
<dbReference type="EC" id="2.5.1.17" evidence="4"/>
<comment type="pathway">
    <text evidence="4">Cofactor biosynthesis; adenosylcobalamin biosynthesis; adenosylcobalamin from cob(II)yrinate a,c-diamide: step 2/7.</text>
</comment>
<evidence type="ECO:0000256" key="4">
    <source>
        <dbReference type="RuleBase" id="RU366026"/>
    </source>
</evidence>
<reference evidence="7 8" key="1">
    <citation type="journal article" date="2016" name="Nat. Commun.">
        <title>Thousands of microbial genomes shed light on interconnected biogeochemical processes in an aquifer system.</title>
        <authorList>
            <person name="Anantharaman K."/>
            <person name="Brown C.T."/>
            <person name="Hug L.A."/>
            <person name="Sharon I."/>
            <person name="Castelle C.J."/>
            <person name="Probst A.J."/>
            <person name="Thomas B.C."/>
            <person name="Singh A."/>
            <person name="Wilkins M.J."/>
            <person name="Karaoz U."/>
            <person name="Brodie E.L."/>
            <person name="Williams K.H."/>
            <person name="Hubbard S.S."/>
            <person name="Banfield J.F."/>
        </authorList>
    </citation>
    <scope>NUCLEOTIDE SEQUENCE [LARGE SCALE GENOMIC DNA]</scope>
</reference>
<comment type="catalytic activity">
    <reaction evidence="4">
        <text>2 cob(II)alamin + reduced [electron-transfer flavoprotein] + 2 ATP = 2 adenosylcob(III)alamin + 2 triphosphate + oxidized [electron-transfer flavoprotein] + 3 H(+)</text>
        <dbReference type="Rhea" id="RHEA:28671"/>
        <dbReference type="Rhea" id="RHEA-COMP:10685"/>
        <dbReference type="Rhea" id="RHEA-COMP:10686"/>
        <dbReference type="ChEBI" id="CHEBI:15378"/>
        <dbReference type="ChEBI" id="CHEBI:16304"/>
        <dbReference type="ChEBI" id="CHEBI:18036"/>
        <dbReference type="ChEBI" id="CHEBI:18408"/>
        <dbReference type="ChEBI" id="CHEBI:30616"/>
        <dbReference type="ChEBI" id="CHEBI:57692"/>
        <dbReference type="ChEBI" id="CHEBI:58307"/>
        <dbReference type="EC" id="2.5.1.17"/>
    </reaction>
</comment>
<keyword evidence="3 4" id="KW-0067">ATP-binding</keyword>
<evidence type="ECO:0000256" key="1">
    <source>
        <dbReference type="ARBA" id="ARBA00022679"/>
    </source>
</evidence>
<dbReference type="UniPathway" id="UPA00148">
    <property type="reaction ID" value="UER00233"/>
</dbReference>
<proteinExistence type="inferred from homology"/>
<dbReference type="SUPFAM" id="SSF89028">
    <property type="entry name" value="Cobalamin adenosyltransferase-like"/>
    <property type="match status" value="1"/>
</dbReference>
<feature type="domain" description="Cobalamin adenosyltransferase-like" evidence="6">
    <location>
        <begin position="3"/>
        <end position="166"/>
    </location>
</feature>
<keyword evidence="4" id="KW-0169">Cobalamin biosynthesis</keyword>
<sequence length="175" mass="20443">MSIYTKTGDKGTTSVFGGKRISKDDILVESYGSIDELSSYIGLVLNYIKNKKDIRFFINVQRTLYTIMAYLSGARVELKQLSEETKRFEQMIDDITSQLPKLNRFVLYPGSKIASFFHILRVETRKSERRVVAYLKKSKRLNSSTEKMILQYINRLSDLFFTYARKYSKNKEIIT</sequence>
<dbReference type="InterPro" id="IPR029499">
    <property type="entry name" value="PduO-typ"/>
</dbReference>
<dbReference type="Proteomes" id="UP000177199">
    <property type="component" value="Unassembled WGS sequence"/>
</dbReference>
<comment type="caution">
    <text evidence="7">The sequence shown here is derived from an EMBL/GenBank/DDBJ whole genome shotgun (WGS) entry which is preliminary data.</text>
</comment>
<dbReference type="GO" id="GO:0009236">
    <property type="term" value="P:cobalamin biosynthetic process"/>
    <property type="evidence" value="ECO:0007669"/>
    <property type="project" value="UniProtKB-UniRule"/>
</dbReference>
<dbReference type="NCBIfam" id="TIGR00636">
    <property type="entry name" value="PduO_Nterm"/>
    <property type="match status" value="1"/>
</dbReference>
<evidence type="ECO:0000256" key="3">
    <source>
        <dbReference type="ARBA" id="ARBA00022840"/>
    </source>
</evidence>
<dbReference type="GO" id="GO:0008817">
    <property type="term" value="F:corrinoid adenosyltransferase activity"/>
    <property type="evidence" value="ECO:0007669"/>
    <property type="project" value="UniProtKB-UniRule"/>
</dbReference>
<keyword evidence="5" id="KW-0175">Coiled coil</keyword>
<dbReference type="GO" id="GO:0005524">
    <property type="term" value="F:ATP binding"/>
    <property type="evidence" value="ECO:0007669"/>
    <property type="project" value="UniProtKB-UniRule"/>
</dbReference>
<comment type="catalytic activity">
    <reaction evidence="4">
        <text>2 cob(II)yrinate a,c diamide + reduced [electron-transfer flavoprotein] + 2 ATP = 2 adenosylcob(III)yrinate a,c-diamide + 2 triphosphate + oxidized [electron-transfer flavoprotein] + 3 H(+)</text>
        <dbReference type="Rhea" id="RHEA:11528"/>
        <dbReference type="Rhea" id="RHEA-COMP:10685"/>
        <dbReference type="Rhea" id="RHEA-COMP:10686"/>
        <dbReference type="ChEBI" id="CHEBI:15378"/>
        <dbReference type="ChEBI" id="CHEBI:18036"/>
        <dbReference type="ChEBI" id="CHEBI:30616"/>
        <dbReference type="ChEBI" id="CHEBI:57692"/>
        <dbReference type="ChEBI" id="CHEBI:58307"/>
        <dbReference type="ChEBI" id="CHEBI:58503"/>
        <dbReference type="ChEBI" id="CHEBI:58537"/>
        <dbReference type="EC" id="2.5.1.17"/>
    </reaction>
</comment>
<evidence type="ECO:0000313" key="8">
    <source>
        <dbReference type="Proteomes" id="UP000177199"/>
    </source>
</evidence>
<keyword evidence="1 4" id="KW-0808">Transferase</keyword>
<dbReference type="InterPro" id="IPR036451">
    <property type="entry name" value="CblAdoTrfase-like_sf"/>
</dbReference>
<evidence type="ECO:0000313" key="7">
    <source>
        <dbReference type="EMBL" id="OGK29850.1"/>
    </source>
</evidence>